<dbReference type="OrthoDB" id="9774907at2"/>
<name>A0A4D6XX32_9GAMM</name>
<protein>
    <recommendedName>
        <fullName evidence="3 12">Thymidylate kinase</fullName>
        <ecNumber evidence="2 12">2.7.4.9</ecNumber>
    </recommendedName>
    <alternativeName>
        <fullName evidence="9 12">dTMP kinase</fullName>
    </alternativeName>
</protein>
<evidence type="ECO:0000256" key="5">
    <source>
        <dbReference type="ARBA" id="ARBA00022727"/>
    </source>
</evidence>
<keyword evidence="7 12" id="KW-0418">Kinase</keyword>
<dbReference type="GO" id="GO:0006233">
    <property type="term" value="P:dTDP biosynthetic process"/>
    <property type="evidence" value="ECO:0007669"/>
    <property type="project" value="InterPro"/>
</dbReference>
<dbReference type="SUPFAM" id="SSF52540">
    <property type="entry name" value="P-loop containing nucleoside triphosphate hydrolases"/>
    <property type="match status" value="1"/>
</dbReference>
<keyword evidence="8 12" id="KW-0067">ATP-binding</keyword>
<evidence type="ECO:0000256" key="3">
    <source>
        <dbReference type="ARBA" id="ARBA00017144"/>
    </source>
</evidence>
<dbReference type="InterPro" id="IPR018095">
    <property type="entry name" value="Thymidylate_kin_CS"/>
</dbReference>
<reference evidence="14 15" key="1">
    <citation type="submission" date="2018-12" db="EMBL/GenBank/DDBJ databases">
        <authorList>
            <person name="Chong R.A."/>
        </authorList>
    </citation>
    <scope>NUCLEOTIDE SEQUENCE [LARGE SCALE GENOMIC DNA]</scope>
    <source>
        <strain evidence="14 15">Lps</strain>
    </source>
</reference>
<evidence type="ECO:0000313" key="15">
    <source>
        <dbReference type="Proteomes" id="UP000298564"/>
    </source>
</evidence>
<keyword evidence="4 12" id="KW-0808">Transferase</keyword>
<dbReference type="EC" id="2.7.4.9" evidence="2 12"/>
<dbReference type="Gene3D" id="3.40.50.300">
    <property type="entry name" value="P-loop containing nucleotide triphosphate hydrolases"/>
    <property type="match status" value="1"/>
</dbReference>
<dbReference type="GO" id="GO:0005524">
    <property type="term" value="F:ATP binding"/>
    <property type="evidence" value="ECO:0007669"/>
    <property type="project" value="UniProtKB-UniRule"/>
</dbReference>
<dbReference type="Pfam" id="PF02223">
    <property type="entry name" value="Thymidylate_kin"/>
    <property type="match status" value="1"/>
</dbReference>
<comment type="similarity">
    <text evidence="1 12">Belongs to the thymidylate kinase family.</text>
</comment>
<organism evidence="14 15">
    <name type="scientific">Buchnera aphidicola</name>
    <name type="common">Lipaphis pseudobrassicae</name>
    <dbReference type="NCBI Taxonomy" id="1258543"/>
    <lineage>
        <taxon>Bacteria</taxon>
        <taxon>Pseudomonadati</taxon>
        <taxon>Pseudomonadota</taxon>
        <taxon>Gammaproteobacteria</taxon>
        <taxon>Enterobacterales</taxon>
        <taxon>Erwiniaceae</taxon>
        <taxon>Buchnera</taxon>
    </lineage>
</organism>
<dbReference type="PANTHER" id="PTHR10344">
    <property type="entry name" value="THYMIDYLATE KINASE"/>
    <property type="match status" value="1"/>
</dbReference>
<evidence type="ECO:0000256" key="11">
    <source>
        <dbReference type="ARBA" id="ARBA00057735"/>
    </source>
</evidence>
<evidence type="ECO:0000259" key="13">
    <source>
        <dbReference type="Pfam" id="PF02223"/>
    </source>
</evidence>
<dbReference type="CDD" id="cd01672">
    <property type="entry name" value="TMPK"/>
    <property type="match status" value="1"/>
</dbReference>
<dbReference type="RefSeq" id="WP_158356052.1">
    <property type="nucleotide sequence ID" value="NZ_CP034870.1"/>
</dbReference>
<dbReference type="InterPro" id="IPR039430">
    <property type="entry name" value="Thymidylate_kin-like_dom"/>
</dbReference>
<evidence type="ECO:0000256" key="9">
    <source>
        <dbReference type="ARBA" id="ARBA00029962"/>
    </source>
</evidence>
<evidence type="ECO:0000256" key="7">
    <source>
        <dbReference type="ARBA" id="ARBA00022777"/>
    </source>
</evidence>
<comment type="catalytic activity">
    <reaction evidence="10 12">
        <text>dTMP + ATP = dTDP + ADP</text>
        <dbReference type="Rhea" id="RHEA:13517"/>
        <dbReference type="ChEBI" id="CHEBI:30616"/>
        <dbReference type="ChEBI" id="CHEBI:58369"/>
        <dbReference type="ChEBI" id="CHEBI:63528"/>
        <dbReference type="ChEBI" id="CHEBI:456216"/>
        <dbReference type="EC" id="2.7.4.9"/>
    </reaction>
</comment>
<keyword evidence="5 12" id="KW-0545">Nucleotide biosynthesis</keyword>
<accession>A0A4D6XX32</accession>
<gene>
    <name evidence="12" type="primary">tmk</name>
    <name evidence="14" type="ORF">D9V70_01810</name>
</gene>
<dbReference type="InterPro" id="IPR027417">
    <property type="entry name" value="P-loop_NTPase"/>
</dbReference>
<dbReference type="GO" id="GO:0004798">
    <property type="term" value="F:dTMP kinase activity"/>
    <property type="evidence" value="ECO:0007669"/>
    <property type="project" value="UniProtKB-UniRule"/>
</dbReference>
<dbReference type="GO" id="GO:0005829">
    <property type="term" value="C:cytosol"/>
    <property type="evidence" value="ECO:0007669"/>
    <property type="project" value="TreeGrafter"/>
</dbReference>
<evidence type="ECO:0000256" key="1">
    <source>
        <dbReference type="ARBA" id="ARBA00009776"/>
    </source>
</evidence>
<dbReference type="AlphaFoldDB" id="A0A4D6XX32"/>
<dbReference type="GO" id="GO:0006227">
    <property type="term" value="P:dUDP biosynthetic process"/>
    <property type="evidence" value="ECO:0007669"/>
    <property type="project" value="TreeGrafter"/>
</dbReference>
<dbReference type="InterPro" id="IPR018094">
    <property type="entry name" value="Thymidylate_kinase"/>
</dbReference>
<dbReference type="EMBL" id="CP034870">
    <property type="protein sequence ID" value="QCI22212.1"/>
    <property type="molecule type" value="Genomic_DNA"/>
</dbReference>
<dbReference type="HAMAP" id="MF_00165">
    <property type="entry name" value="Thymidylate_kinase"/>
    <property type="match status" value="1"/>
</dbReference>
<evidence type="ECO:0000256" key="12">
    <source>
        <dbReference type="HAMAP-Rule" id="MF_00165"/>
    </source>
</evidence>
<evidence type="ECO:0000256" key="2">
    <source>
        <dbReference type="ARBA" id="ARBA00012980"/>
    </source>
</evidence>
<sequence length="212" mass="24326">MQKNKFIVIEGLEGAGKTNACICIKNILNEYNFKDVILVRQPGSTPIAEEIRELIQKKFDKDNLIKETELLLMYAARIQLVKTIIKPALKNGKWVISDRHDLSSLAYQGGGLGIKKTIITKLQSFFLEDFIPDLTVYLDVSPKIGLKRALKRNPLDLIESRSLQFFKKVRKIYLQQIKLNKNIIKINANLNMQTVSENITKQISNWLNKQVI</sequence>
<proteinExistence type="inferred from homology"/>
<reference evidence="14 15" key="2">
    <citation type="submission" date="2019-05" db="EMBL/GenBank/DDBJ databases">
        <title>Genome evolution of the obligate endosymbiont Buchnera aphidicola.</title>
        <authorList>
            <person name="Moran N.A."/>
        </authorList>
    </citation>
    <scope>NUCLEOTIDE SEQUENCE [LARGE SCALE GENOMIC DNA]</scope>
    <source>
        <strain evidence="14 15">Lps</strain>
    </source>
</reference>
<dbReference type="NCBIfam" id="TIGR00041">
    <property type="entry name" value="DTMP_kinase"/>
    <property type="match status" value="1"/>
</dbReference>
<dbReference type="PROSITE" id="PS01331">
    <property type="entry name" value="THYMIDYLATE_KINASE"/>
    <property type="match status" value="1"/>
</dbReference>
<evidence type="ECO:0000313" key="14">
    <source>
        <dbReference type="EMBL" id="QCI22212.1"/>
    </source>
</evidence>
<dbReference type="GO" id="GO:0006235">
    <property type="term" value="P:dTTP biosynthetic process"/>
    <property type="evidence" value="ECO:0007669"/>
    <property type="project" value="UniProtKB-UniRule"/>
</dbReference>
<feature type="domain" description="Thymidylate kinase-like" evidence="13">
    <location>
        <begin position="9"/>
        <end position="199"/>
    </location>
</feature>
<keyword evidence="6 12" id="KW-0547">Nucleotide-binding</keyword>
<dbReference type="PANTHER" id="PTHR10344:SF4">
    <property type="entry name" value="UMP-CMP KINASE 2, MITOCHONDRIAL"/>
    <property type="match status" value="1"/>
</dbReference>
<comment type="function">
    <text evidence="11 12">Phosphorylation of dTMP to form dTDP in both de novo and salvage pathways of dTTP synthesis.</text>
</comment>
<evidence type="ECO:0000256" key="8">
    <source>
        <dbReference type="ARBA" id="ARBA00022840"/>
    </source>
</evidence>
<evidence type="ECO:0000256" key="6">
    <source>
        <dbReference type="ARBA" id="ARBA00022741"/>
    </source>
</evidence>
<evidence type="ECO:0000256" key="4">
    <source>
        <dbReference type="ARBA" id="ARBA00022679"/>
    </source>
</evidence>
<dbReference type="FunFam" id="3.40.50.300:FF:000225">
    <property type="entry name" value="Thymidylate kinase"/>
    <property type="match status" value="1"/>
</dbReference>
<dbReference type="Proteomes" id="UP000298564">
    <property type="component" value="Chromosome"/>
</dbReference>
<feature type="binding site" evidence="12">
    <location>
        <begin position="11"/>
        <end position="18"/>
    </location>
    <ligand>
        <name>ATP</name>
        <dbReference type="ChEBI" id="CHEBI:30616"/>
    </ligand>
</feature>
<evidence type="ECO:0000256" key="10">
    <source>
        <dbReference type="ARBA" id="ARBA00048743"/>
    </source>
</evidence>